<feature type="domain" description="SpoVT-AbrB" evidence="8">
    <location>
        <begin position="5"/>
        <end position="52"/>
    </location>
</feature>
<dbReference type="GO" id="GO:0003700">
    <property type="term" value="F:DNA-binding transcription factor activity"/>
    <property type="evidence" value="ECO:0007669"/>
    <property type="project" value="UniProtKB-UniRule"/>
</dbReference>
<dbReference type="Pfam" id="PF02381">
    <property type="entry name" value="MraZ"/>
    <property type="match status" value="2"/>
</dbReference>
<dbReference type="GO" id="GO:0009295">
    <property type="term" value="C:nucleoid"/>
    <property type="evidence" value="ECO:0007669"/>
    <property type="project" value="UniProtKB-SubCell"/>
</dbReference>
<evidence type="ECO:0000256" key="3">
    <source>
        <dbReference type="ARBA" id="ARBA00022737"/>
    </source>
</evidence>
<evidence type="ECO:0000256" key="4">
    <source>
        <dbReference type="ARBA" id="ARBA00023015"/>
    </source>
</evidence>
<keyword evidence="6 7" id="KW-0804">Transcription</keyword>
<dbReference type="GO" id="GO:0000976">
    <property type="term" value="F:transcription cis-regulatory region binding"/>
    <property type="evidence" value="ECO:0007669"/>
    <property type="project" value="TreeGrafter"/>
</dbReference>
<gene>
    <name evidence="7" type="primary">mraZ</name>
    <name evidence="9" type="ORF">HRUBRA_02198</name>
</gene>
<dbReference type="InterPro" id="IPR038619">
    <property type="entry name" value="MraZ_sf"/>
</dbReference>
<keyword evidence="5 7" id="KW-0238">DNA-binding</keyword>
<evidence type="ECO:0000256" key="5">
    <source>
        <dbReference type="ARBA" id="ARBA00023125"/>
    </source>
</evidence>
<dbReference type="InterPro" id="IPR035644">
    <property type="entry name" value="MraZ_C"/>
</dbReference>
<dbReference type="CDD" id="cd16320">
    <property type="entry name" value="MraZ_N"/>
    <property type="match status" value="1"/>
</dbReference>
<reference evidence="9 10" key="1">
    <citation type="journal article" date="2014" name="Genome Announc.">
        <title>Genome Sequence of Gammaproteobacterial Pseudohaliea rubra Type Strain DSM 19751, Isolated from Coastal Seawater of the Mediterranean Sea.</title>
        <authorList>
            <person name="Spring S."/>
            <person name="Fiebig A."/>
            <person name="Riedel T."/>
            <person name="Goker M."/>
            <person name="Klenk H.P."/>
        </authorList>
    </citation>
    <scope>NUCLEOTIDE SEQUENCE [LARGE SCALE GENOMIC DNA]</scope>
    <source>
        <strain evidence="9 10">DSM 19751</strain>
    </source>
</reference>
<proteinExistence type="inferred from homology"/>
<dbReference type="GO" id="GO:0051301">
    <property type="term" value="P:cell division"/>
    <property type="evidence" value="ECO:0007669"/>
    <property type="project" value="UniProtKB-KW"/>
</dbReference>
<dbReference type="InterPro" id="IPR007159">
    <property type="entry name" value="SpoVT-AbrB_dom"/>
</dbReference>
<dbReference type="CDD" id="cd16321">
    <property type="entry name" value="MraZ_C"/>
    <property type="match status" value="1"/>
</dbReference>
<dbReference type="PANTHER" id="PTHR34701:SF1">
    <property type="entry name" value="TRANSCRIPTIONAL REGULATOR MRAZ"/>
    <property type="match status" value="1"/>
</dbReference>
<comment type="similarity">
    <text evidence="7">Belongs to the MraZ family.</text>
</comment>
<evidence type="ECO:0000313" key="9">
    <source>
        <dbReference type="EMBL" id="KGE03250.1"/>
    </source>
</evidence>
<dbReference type="PANTHER" id="PTHR34701">
    <property type="entry name" value="TRANSCRIPTIONAL REGULATOR MRAZ"/>
    <property type="match status" value="1"/>
</dbReference>
<dbReference type="STRING" id="1265313.HRUBRA_02198"/>
<comment type="subcellular location">
    <subcellularLocation>
        <location evidence="7">Cytoplasm</location>
        <location evidence="7">Nucleoid</location>
    </subcellularLocation>
</comment>
<dbReference type="EMBL" id="AUVB01000062">
    <property type="protein sequence ID" value="KGE03250.1"/>
    <property type="molecule type" value="Genomic_DNA"/>
</dbReference>
<comment type="subunit">
    <text evidence="7">Forms oligomers.</text>
</comment>
<dbReference type="PATRIC" id="fig|1265313.6.peg.2168"/>
<keyword evidence="10" id="KW-1185">Reference proteome</keyword>
<dbReference type="RefSeq" id="WP_035515883.1">
    <property type="nucleotide sequence ID" value="NZ_KN234758.1"/>
</dbReference>
<evidence type="ECO:0000256" key="6">
    <source>
        <dbReference type="ARBA" id="ARBA00023163"/>
    </source>
</evidence>
<accession>A0A095VPE4</accession>
<dbReference type="InterPro" id="IPR037914">
    <property type="entry name" value="SpoVT-AbrB_sf"/>
</dbReference>
<protein>
    <recommendedName>
        <fullName evidence="1 7">Transcriptional regulator MraZ</fullName>
    </recommendedName>
</protein>
<dbReference type="HAMAP" id="MF_01008">
    <property type="entry name" value="MraZ"/>
    <property type="match status" value="1"/>
</dbReference>
<feature type="domain" description="SpoVT-AbrB" evidence="8">
    <location>
        <begin position="81"/>
        <end position="124"/>
    </location>
</feature>
<dbReference type="PROSITE" id="PS51740">
    <property type="entry name" value="SPOVT_ABRB"/>
    <property type="match status" value="2"/>
</dbReference>
<dbReference type="HOGENOM" id="CLU_107907_2_0_6"/>
<keyword evidence="3" id="KW-0677">Repeat</keyword>
<dbReference type="eggNOG" id="COG2001">
    <property type="taxonomic scope" value="Bacteria"/>
</dbReference>
<keyword evidence="9" id="KW-0132">Cell division</keyword>
<dbReference type="InterPro" id="IPR035642">
    <property type="entry name" value="MraZ_N"/>
</dbReference>
<evidence type="ECO:0000313" key="10">
    <source>
        <dbReference type="Proteomes" id="UP000029640"/>
    </source>
</evidence>
<evidence type="ECO:0000256" key="7">
    <source>
        <dbReference type="HAMAP-Rule" id="MF_01008"/>
    </source>
</evidence>
<evidence type="ECO:0000256" key="2">
    <source>
        <dbReference type="ARBA" id="ARBA00022490"/>
    </source>
</evidence>
<dbReference type="OrthoDB" id="9807753at2"/>
<dbReference type="InterPro" id="IPR003444">
    <property type="entry name" value="MraZ"/>
</dbReference>
<comment type="caution">
    <text evidence="9">The sequence shown here is derived from an EMBL/GenBank/DDBJ whole genome shotgun (WGS) entry which is preliminary data.</text>
</comment>
<dbReference type="Proteomes" id="UP000029640">
    <property type="component" value="Unassembled WGS sequence"/>
</dbReference>
<dbReference type="GO" id="GO:0005737">
    <property type="term" value="C:cytoplasm"/>
    <property type="evidence" value="ECO:0007669"/>
    <property type="project" value="UniProtKB-UniRule"/>
</dbReference>
<dbReference type="Gene3D" id="3.40.1550.20">
    <property type="entry name" value="Transcriptional regulator MraZ domain"/>
    <property type="match status" value="1"/>
</dbReference>
<dbReference type="SUPFAM" id="SSF89447">
    <property type="entry name" value="AbrB/MazE/MraZ-like"/>
    <property type="match status" value="1"/>
</dbReference>
<keyword evidence="2 7" id="KW-0963">Cytoplasm</keyword>
<evidence type="ECO:0000256" key="1">
    <source>
        <dbReference type="ARBA" id="ARBA00013860"/>
    </source>
</evidence>
<sequence length="151" mass="17151">MFRGVQHISMDAKGRLAVPARQRESLHDSCEGRVVVTIDTQATCLVIYPLPEWERFEREVQALPAMKPAIRRFQRLTLGYASDLELDANGRMLLPQSLREYAQMDKKLVVVGQGNKLELWAEDLWLAERDKALLESGADGELPEELMSLTL</sequence>
<evidence type="ECO:0000259" key="8">
    <source>
        <dbReference type="PROSITE" id="PS51740"/>
    </source>
</evidence>
<keyword evidence="9" id="KW-0131">Cell cycle</keyword>
<organism evidence="9 10">
    <name type="scientific">Pseudohaliea rubra DSM 19751</name>
    <dbReference type="NCBI Taxonomy" id="1265313"/>
    <lineage>
        <taxon>Bacteria</taxon>
        <taxon>Pseudomonadati</taxon>
        <taxon>Pseudomonadota</taxon>
        <taxon>Gammaproteobacteria</taxon>
        <taxon>Cellvibrionales</taxon>
        <taxon>Halieaceae</taxon>
        <taxon>Pseudohaliea</taxon>
    </lineage>
</organism>
<dbReference type="GO" id="GO:2000143">
    <property type="term" value="P:negative regulation of DNA-templated transcription initiation"/>
    <property type="evidence" value="ECO:0007669"/>
    <property type="project" value="TreeGrafter"/>
</dbReference>
<dbReference type="AlphaFoldDB" id="A0A095VPE4"/>
<dbReference type="NCBIfam" id="TIGR00242">
    <property type="entry name" value="division/cell wall cluster transcriptional repressor MraZ"/>
    <property type="match status" value="1"/>
</dbReference>
<name>A0A095VPE4_9GAMM</name>
<dbReference type="InterPro" id="IPR020603">
    <property type="entry name" value="MraZ_dom"/>
</dbReference>
<keyword evidence="4 7" id="KW-0805">Transcription regulation</keyword>